<dbReference type="PANTHER" id="PTHR11076:SF33">
    <property type="entry name" value="DNA POLYMERASE KAPPA"/>
    <property type="match status" value="1"/>
</dbReference>
<comment type="catalytic activity">
    <reaction evidence="11 12">
        <text>DNA(n) + a 2'-deoxyribonucleoside 5'-triphosphate = DNA(n+1) + diphosphate</text>
        <dbReference type="Rhea" id="RHEA:22508"/>
        <dbReference type="Rhea" id="RHEA-COMP:17339"/>
        <dbReference type="Rhea" id="RHEA-COMP:17340"/>
        <dbReference type="ChEBI" id="CHEBI:33019"/>
        <dbReference type="ChEBI" id="CHEBI:61560"/>
        <dbReference type="ChEBI" id="CHEBI:173112"/>
        <dbReference type="EC" id="2.7.7.7"/>
    </reaction>
</comment>
<dbReference type="eggNOG" id="COG0389">
    <property type="taxonomic scope" value="Bacteria"/>
</dbReference>
<comment type="subcellular location">
    <subcellularLocation>
        <location evidence="12">Cytoplasm</location>
    </subcellularLocation>
</comment>
<dbReference type="SUPFAM" id="SSF100879">
    <property type="entry name" value="Lesion bypass DNA polymerase (Y-family), little finger domain"/>
    <property type="match status" value="1"/>
</dbReference>
<comment type="caution">
    <text evidence="14">The sequence shown here is derived from an EMBL/GenBank/DDBJ whole genome shotgun (WGS) entry which is preliminary data.</text>
</comment>
<dbReference type="GO" id="GO:0003887">
    <property type="term" value="F:DNA-directed DNA polymerase activity"/>
    <property type="evidence" value="ECO:0007669"/>
    <property type="project" value="UniProtKB-UniRule"/>
</dbReference>
<reference evidence="14 15" key="1">
    <citation type="submission" date="2014-07" db="EMBL/GenBank/DDBJ databases">
        <authorList>
            <person name="McCorrison J."/>
            <person name="Sanka R."/>
            <person name="Torralba M."/>
            <person name="Gillis M."/>
            <person name="Haft D.H."/>
            <person name="Methe B."/>
            <person name="Sutton G."/>
            <person name="Nelson K.E."/>
        </authorList>
    </citation>
    <scope>NUCLEOTIDE SEQUENCE [LARGE SCALE GENOMIC DNA]</scope>
    <source>
        <strain evidence="14 15">S7-1-13</strain>
    </source>
</reference>
<keyword evidence="10 12" id="KW-0234">DNA repair</keyword>
<evidence type="ECO:0000256" key="8">
    <source>
        <dbReference type="ARBA" id="ARBA00022842"/>
    </source>
</evidence>
<dbReference type="InterPro" id="IPR001126">
    <property type="entry name" value="UmuC"/>
</dbReference>
<gene>
    <name evidence="12" type="primary">dinB</name>
    <name evidence="14" type="ORF">HMPREF1630_03350</name>
</gene>
<feature type="binding site" evidence="12">
    <location>
        <position position="8"/>
    </location>
    <ligand>
        <name>Mg(2+)</name>
        <dbReference type="ChEBI" id="CHEBI:18420"/>
    </ligand>
</feature>
<evidence type="ECO:0000256" key="11">
    <source>
        <dbReference type="ARBA" id="ARBA00049244"/>
    </source>
</evidence>
<comment type="function">
    <text evidence="12">Poorly processive, error-prone DNA polymerase involved in untargeted mutagenesis. Copies undamaged DNA at stalled replication forks, which arise in vivo from mismatched or misaligned primer ends. These misaligned primers can be extended by PolIV. Exhibits no 3'-5' exonuclease (proofreading) activity. May be involved in translesional synthesis, in conjunction with the beta clamp from PolIII.</text>
</comment>
<evidence type="ECO:0000256" key="2">
    <source>
        <dbReference type="ARBA" id="ARBA00022457"/>
    </source>
</evidence>
<dbReference type="CDD" id="cd03586">
    <property type="entry name" value="PolY_Pol_IV_kappa"/>
    <property type="match status" value="1"/>
</dbReference>
<evidence type="ECO:0000256" key="5">
    <source>
        <dbReference type="ARBA" id="ARBA00022705"/>
    </source>
</evidence>
<evidence type="ECO:0000256" key="12">
    <source>
        <dbReference type="HAMAP-Rule" id="MF_01113"/>
    </source>
</evidence>
<keyword evidence="9 12" id="KW-0239">DNA-directed DNA polymerase</keyword>
<dbReference type="Gene3D" id="3.30.1490.100">
    <property type="entry name" value="DNA polymerase, Y-family, little finger domain"/>
    <property type="match status" value="1"/>
</dbReference>
<dbReference type="GO" id="GO:0003684">
    <property type="term" value="F:damaged DNA binding"/>
    <property type="evidence" value="ECO:0007669"/>
    <property type="project" value="InterPro"/>
</dbReference>
<dbReference type="NCBIfam" id="NF002677">
    <property type="entry name" value="PRK02406.1"/>
    <property type="match status" value="1"/>
</dbReference>
<dbReference type="InterPro" id="IPR043502">
    <property type="entry name" value="DNA/RNA_pol_sf"/>
</dbReference>
<keyword evidence="3 12" id="KW-0808">Transferase</keyword>
<keyword evidence="6 12" id="KW-0479">Metal-binding</keyword>
<evidence type="ECO:0000256" key="6">
    <source>
        <dbReference type="ARBA" id="ARBA00022723"/>
    </source>
</evidence>
<evidence type="ECO:0000256" key="1">
    <source>
        <dbReference type="ARBA" id="ARBA00010945"/>
    </source>
</evidence>
<comment type="subunit">
    <text evidence="12">Monomer.</text>
</comment>
<dbReference type="PROSITE" id="PS50173">
    <property type="entry name" value="UMUC"/>
    <property type="match status" value="1"/>
</dbReference>
<dbReference type="PANTHER" id="PTHR11076">
    <property type="entry name" value="DNA REPAIR POLYMERASE UMUC / TRANSFERASE FAMILY MEMBER"/>
    <property type="match status" value="1"/>
</dbReference>
<dbReference type="InterPro" id="IPR022880">
    <property type="entry name" value="DNApol_IV"/>
</dbReference>
<dbReference type="Pfam" id="PF00817">
    <property type="entry name" value="IMS"/>
    <property type="match status" value="1"/>
</dbReference>
<dbReference type="GO" id="GO:0000287">
    <property type="term" value="F:magnesium ion binding"/>
    <property type="evidence" value="ECO:0007669"/>
    <property type="project" value="UniProtKB-UniRule"/>
</dbReference>
<dbReference type="InterPro" id="IPR036775">
    <property type="entry name" value="DNA_pol_Y-fam_lit_finger_sf"/>
</dbReference>
<dbReference type="InterPro" id="IPR043128">
    <property type="entry name" value="Rev_trsase/Diguanyl_cyclase"/>
</dbReference>
<comment type="cofactor">
    <cofactor evidence="12">
        <name>Mg(2+)</name>
        <dbReference type="ChEBI" id="CHEBI:18420"/>
    </cofactor>
    <text evidence="12">Binds 2 magnesium ions per subunit.</text>
</comment>
<dbReference type="EMBL" id="JRMW01000027">
    <property type="protein sequence ID" value="KGF04588.1"/>
    <property type="molecule type" value="Genomic_DNA"/>
</dbReference>
<dbReference type="Gene3D" id="3.40.1170.60">
    <property type="match status" value="1"/>
</dbReference>
<organism evidence="14 15">
    <name type="scientific">Anaerococcus lactolyticus S7-1-13</name>
    <dbReference type="NCBI Taxonomy" id="1284686"/>
    <lineage>
        <taxon>Bacteria</taxon>
        <taxon>Bacillati</taxon>
        <taxon>Bacillota</taxon>
        <taxon>Tissierellia</taxon>
        <taxon>Tissierellales</taxon>
        <taxon>Peptoniphilaceae</taxon>
        <taxon>Anaerococcus</taxon>
    </lineage>
</organism>
<dbReference type="Proteomes" id="UP000029579">
    <property type="component" value="Unassembled WGS sequence"/>
</dbReference>
<dbReference type="GO" id="GO:0042276">
    <property type="term" value="P:error-prone translesion synthesis"/>
    <property type="evidence" value="ECO:0007669"/>
    <property type="project" value="TreeGrafter"/>
</dbReference>
<keyword evidence="8 12" id="KW-0460">Magnesium</keyword>
<dbReference type="FunFam" id="3.30.1490.100:FF:000004">
    <property type="entry name" value="DNA polymerase IV"/>
    <property type="match status" value="1"/>
</dbReference>
<dbReference type="HAMAP" id="MF_01113">
    <property type="entry name" value="DNApol_IV"/>
    <property type="match status" value="1"/>
</dbReference>
<proteinExistence type="inferred from homology"/>
<feature type="domain" description="UmuC" evidence="13">
    <location>
        <begin position="4"/>
        <end position="179"/>
    </location>
</feature>
<dbReference type="SUPFAM" id="SSF56672">
    <property type="entry name" value="DNA/RNA polymerases"/>
    <property type="match status" value="1"/>
</dbReference>
<evidence type="ECO:0000313" key="15">
    <source>
        <dbReference type="Proteomes" id="UP000029579"/>
    </source>
</evidence>
<sequence>MKYILHIDCDAFYASCEEIRNPKLKKRPMAVGGLSNKSIITTANYEARKFGIHSAMPVFIAKDLCPNLILVRVDHAYYKEKSIEVFDLVKAYTKVYEQVSIDEAYIEVDLNDPLDFAKNLQNKILAKTQIPISIGISYNKFLAKLASDWNKPYGIKYIGKEDVSKILPDLPVGKVHGIGRRATYKLNRIGIYKVADLLKLDKEFLESLFGKGGDYIYGVIRGIDERPVNPTRDRKSIGKERTFSQNTNNIQVLKDYLRKISDLIEIEMVKKDIQAKTISIKLKDENFKNQTRSLTLQEPIYLADDIYLEAIKLLDEAFNGEYIRLIGISLSNLSTMDMNQLSFL</sequence>
<dbReference type="Gene3D" id="3.30.70.270">
    <property type="match status" value="1"/>
</dbReference>
<feature type="active site" evidence="12">
    <location>
        <position position="103"/>
    </location>
</feature>
<protein>
    <recommendedName>
        <fullName evidence="12">DNA polymerase IV</fullName>
        <shortName evidence="12">Pol IV</shortName>
        <ecNumber evidence="12">2.7.7.7</ecNumber>
    </recommendedName>
</protein>
<dbReference type="EC" id="2.7.7.7" evidence="12"/>
<evidence type="ECO:0000256" key="7">
    <source>
        <dbReference type="ARBA" id="ARBA00022763"/>
    </source>
</evidence>
<evidence type="ECO:0000256" key="10">
    <source>
        <dbReference type="ARBA" id="ARBA00023204"/>
    </source>
</evidence>
<dbReference type="GO" id="GO:0006281">
    <property type="term" value="P:DNA repair"/>
    <property type="evidence" value="ECO:0007669"/>
    <property type="project" value="UniProtKB-UniRule"/>
</dbReference>
<dbReference type="NCBIfam" id="NF010731">
    <property type="entry name" value="PRK14133.1"/>
    <property type="match status" value="1"/>
</dbReference>
<name>A0A095X413_9FIRM</name>
<keyword evidence="12" id="KW-0238">DNA-binding</keyword>
<evidence type="ECO:0000256" key="3">
    <source>
        <dbReference type="ARBA" id="ARBA00022679"/>
    </source>
</evidence>
<dbReference type="InterPro" id="IPR017961">
    <property type="entry name" value="DNA_pol_Y-fam_little_finger"/>
</dbReference>
<keyword evidence="5 12" id="KW-0235">DNA replication</keyword>
<keyword evidence="7 12" id="KW-0227">DNA damage</keyword>
<accession>A0A095X413</accession>
<keyword evidence="2 12" id="KW-0515">Mutator protein</keyword>
<comment type="similarity">
    <text evidence="1 12">Belongs to the DNA polymerase type-Y family.</text>
</comment>
<dbReference type="OrthoDB" id="9808813at2"/>
<keyword evidence="4 12" id="KW-0548">Nucleotidyltransferase</keyword>
<dbReference type="Gene3D" id="1.10.150.20">
    <property type="entry name" value="5' to 3' exonuclease, C-terminal subdomain"/>
    <property type="match status" value="1"/>
</dbReference>
<feature type="binding site" evidence="12">
    <location>
        <position position="102"/>
    </location>
    <ligand>
        <name>Mg(2+)</name>
        <dbReference type="ChEBI" id="CHEBI:18420"/>
    </ligand>
</feature>
<dbReference type="GO" id="GO:0005829">
    <property type="term" value="C:cytosol"/>
    <property type="evidence" value="ECO:0007669"/>
    <property type="project" value="TreeGrafter"/>
</dbReference>
<evidence type="ECO:0000256" key="4">
    <source>
        <dbReference type="ARBA" id="ARBA00022695"/>
    </source>
</evidence>
<dbReference type="AlphaFoldDB" id="A0A095X413"/>
<evidence type="ECO:0000313" key="14">
    <source>
        <dbReference type="EMBL" id="KGF04588.1"/>
    </source>
</evidence>
<evidence type="ECO:0000256" key="9">
    <source>
        <dbReference type="ARBA" id="ARBA00022932"/>
    </source>
</evidence>
<evidence type="ECO:0000259" key="13">
    <source>
        <dbReference type="PROSITE" id="PS50173"/>
    </source>
</evidence>
<dbReference type="GO" id="GO:0009432">
    <property type="term" value="P:SOS response"/>
    <property type="evidence" value="ECO:0007669"/>
    <property type="project" value="TreeGrafter"/>
</dbReference>
<keyword evidence="12" id="KW-0963">Cytoplasm</keyword>
<feature type="site" description="Substrate discrimination" evidence="12">
    <location>
        <position position="13"/>
    </location>
</feature>
<dbReference type="InterPro" id="IPR050116">
    <property type="entry name" value="DNA_polymerase-Y"/>
</dbReference>
<dbReference type="GO" id="GO:0006261">
    <property type="term" value="P:DNA-templated DNA replication"/>
    <property type="evidence" value="ECO:0007669"/>
    <property type="project" value="UniProtKB-UniRule"/>
</dbReference>
<dbReference type="Pfam" id="PF11799">
    <property type="entry name" value="IMS_C"/>
    <property type="match status" value="1"/>
</dbReference>
<dbReference type="RefSeq" id="WP_037327016.1">
    <property type="nucleotide sequence ID" value="NZ_JRMW01000027.1"/>
</dbReference>